<organism evidence="3 4">
    <name type="scientific">Corynebacterium durum F0235</name>
    <dbReference type="NCBI Taxonomy" id="1035195"/>
    <lineage>
        <taxon>Bacteria</taxon>
        <taxon>Bacillati</taxon>
        <taxon>Actinomycetota</taxon>
        <taxon>Actinomycetes</taxon>
        <taxon>Mycobacteriales</taxon>
        <taxon>Corynebacteriaceae</taxon>
        <taxon>Corynebacterium</taxon>
    </lineage>
</organism>
<dbReference type="SUPFAM" id="SSF50249">
    <property type="entry name" value="Nucleic acid-binding proteins"/>
    <property type="match status" value="1"/>
</dbReference>
<dbReference type="Pfam" id="PF00436">
    <property type="entry name" value="SSB"/>
    <property type="match status" value="1"/>
</dbReference>
<keyword evidence="1 2" id="KW-0238">DNA-binding</keyword>
<dbReference type="AlphaFoldDB" id="L1ME36"/>
<evidence type="ECO:0000313" key="3">
    <source>
        <dbReference type="EMBL" id="EKX89224.1"/>
    </source>
</evidence>
<evidence type="ECO:0000256" key="2">
    <source>
        <dbReference type="PROSITE-ProRule" id="PRU00252"/>
    </source>
</evidence>
<dbReference type="EMBL" id="AMEM01000025">
    <property type="protein sequence ID" value="EKX89224.1"/>
    <property type="molecule type" value="Genomic_DNA"/>
</dbReference>
<comment type="caution">
    <text evidence="3">The sequence shown here is derived from an EMBL/GenBank/DDBJ whole genome shotgun (WGS) entry which is preliminary data.</text>
</comment>
<dbReference type="eggNOG" id="COG0629">
    <property type="taxonomic scope" value="Bacteria"/>
</dbReference>
<evidence type="ECO:0000256" key="1">
    <source>
        <dbReference type="ARBA" id="ARBA00023125"/>
    </source>
</evidence>
<protein>
    <submittedName>
        <fullName evidence="3">Single-strand binding family protein</fullName>
    </submittedName>
</protein>
<dbReference type="STRING" id="1035195.HMPREF9997_01992"/>
<dbReference type="PATRIC" id="fig|1035195.3.peg.1792"/>
<proteinExistence type="predicted"/>
<dbReference type="InterPro" id="IPR012340">
    <property type="entry name" value="NA-bd_OB-fold"/>
</dbReference>
<gene>
    <name evidence="3" type="ORF">HMPREF9997_01992</name>
</gene>
<reference evidence="3 4" key="1">
    <citation type="submission" date="2012-05" db="EMBL/GenBank/DDBJ databases">
        <authorList>
            <person name="Weinstock G."/>
            <person name="Sodergren E."/>
            <person name="Lobos E.A."/>
            <person name="Fulton L."/>
            <person name="Fulton R."/>
            <person name="Courtney L."/>
            <person name="Fronick C."/>
            <person name="O'Laughlin M."/>
            <person name="Godfrey J."/>
            <person name="Wilson R.M."/>
            <person name="Miner T."/>
            <person name="Farmer C."/>
            <person name="Delehaunty K."/>
            <person name="Cordes M."/>
            <person name="Minx P."/>
            <person name="Tomlinson C."/>
            <person name="Chen J."/>
            <person name="Wollam A."/>
            <person name="Pepin K.H."/>
            <person name="Bhonagiri V."/>
            <person name="Zhang X."/>
            <person name="Suruliraj S."/>
            <person name="Warren W."/>
            <person name="Mitreva M."/>
            <person name="Mardis E.R."/>
            <person name="Wilson R.K."/>
        </authorList>
    </citation>
    <scope>NUCLEOTIDE SEQUENCE [LARGE SCALE GENOMIC DNA]</scope>
    <source>
        <strain evidence="3 4">F0235</strain>
    </source>
</reference>
<evidence type="ECO:0000313" key="4">
    <source>
        <dbReference type="Proteomes" id="UP000010445"/>
    </source>
</evidence>
<dbReference type="HOGENOM" id="CLU_078758_1_4_11"/>
<dbReference type="Proteomes" id="UP000010445">
    <property type="component" value="Unassembled WGS sequence"/>
</dbReference>
<sequence>MRRGIMAQHSYTVTGNLVADPHYRQTGENQGVCKFRLGASRQRRGEDNVWYSVDQVWLNVECWGPLAQHARRSLTKGMAVIVVGTLVTHSWRDADGELQSYMVVKASHIGPDLNRYLTNTVVPQHAVVQADATAEMPDASTDVSQWVDSSSYKPEDVDKELAAVGAAGEVEEAPF</sequence>
<accession>L1ME36</accession>
<dbReference type="InterPro" id="IPR000424">
    <property type="entry name" value="Primosome_PriB/ssb"/>
</dbReference>
<dbReference type="PROSITE" id="PS50935">
    <property type="entry name" value="SSB"/>
    <property type="match status" value="1"/>
</dbReference>
<dbReference type="CDD" id="cd04496">
    <property type="entry name" value="SSB_OBF"/>
    <property type="match status" value="1"/>
</dbReference>
<dbReference type="Gene3D" id="2.40.50.140">
    <property type="entry name" value="Nucleic acid-binding proteins"/>
    <property type="match status" value="1"/>
</dbReference>
<keyword evidence="4" id="KW-1185">Reference proteome</keyword>
<name>L1ME36_9CORY</name>
<dbReference type="GO" id="GO:0003697">
    <property type="term" value="F:single-stranded DNA binding"/>
    <property type="evidence" value="ECO:0007669"/>
    <property type="project" value="InterPro"/>
</dbReference>